<name>A0A919WMD8_9BACI</name>
<accession>A0A919WMD8</accession>
<dbReference type="OrthoDB" id="2382047at2"/>
<dbReference type="Pfam" id="PF06949">
    <property type="entry name" value="DUF1292"/>
    <property type="match status" value="1"/>
</dbReference>
<reference evidence="1" key="1">
    <citation type="submission" date="2021-03" db="EMBL/GenBank/DDBJ databases">
        <title>Antimicrobial resistance genes in bacteria isolated from Japanese honey, and their potential for conferring macrolide and lincosamide resistance in the American foulbrood pathogen Paenibacillus larvae.</title>
        <authorList>
            <person name="Okamoto M."/>
            <person name="Kumagai M."/>
            <person name="Kanamori H."/>
            <person name="Takamatsu D."/>
        </authorList>
    </citation>
    <scope>NUCLEOTIDE SEQUENCE</scope>
    <source>
        <strain evidence="1">J27TS8</strain>
    </source>
</reference>
<evidence type="ECO:0000313" key="2">
    <source>
        <dbReference type="Proteomes" id="UP000682111"/>
    </source>
</evidence>
<protein>
    <recommendedName>
        <fullName evidence="3">DUF1292 domain-containing protein</fullName>
    </recommendedName>
</protein>
<keyword evidence="2" id="KW-1185">Reference proteome</keyword>
<organism evidence="1 2">
    <name type="scientific">Robertmurraya siralis</name>
    <dbReference type="NCBI Taxonomy" id="77777"/>
    <lineage>
        <taxon>Bacteria</taxon>
        <taxon>Bacillati</taxon>
        <taxon>Bacillota</taxon>
        <taxon>Bacilli</taxon>
        <taxon>Bacillales</taxon>
        <taxon>Bacillaceae</taxon>
        <taxon>Robertmurraya</taxon>
    </lineage>
</organism>
<dbReference type="Proteomes" id="UP000682111">
    <property type="component" value="Unassembled WGS sequence"/>
</dbReference>
<evidence type="ECO:0000313" key="1">
    <source>
        <dbReference type="EMBL" id="GIN64389.1"/>
    </source>
</evidence>
<proteinExistence type="predicted"/>
<gene>
    <name evidence="1" type="ORF">J27TS8_43820</name>
</gene>
<dbReference type="EMBL" id="BORC01000014">
    <property type="protein sequence ID" value="GIN64389.1"/>
    <property type="molecule type" value="Genomic_DNA"/>
</dbReference>
<dbReference type="InterPro" id="IPR009711">
    <property type="entry name" value="UPF0473"/>
</dbReference>
<dbReference type="RefSeq" id="WP_095306146.1">
    <property type="nucleotide sequence ID" value="NZ_BORC01000014.1"/>
</dbReference>
<dbReference type="AlphaFoldDB" id="A0A919WMD8"/>
<sequence length="87" mass="9826">MGDELRDYITVVEEDGSEILFAVEALFDMNDKTYALLRAEHDQEDTIVMEVQTDDDNNQYLIGINDHDETKNVLAAYEIAVEASPAD</sequence>
<evidence type="ECO:0008006" key="3">
    <source>
        <dbReference type="Google" id="ProtNLM"/>
    </source>
</evidence>
<comment type="caution">
    <text evidence="1">The sequence shown here is derived from an EMBL/GenBank/DDBJ whole genome shotgun (WGS) entry which is preliminary data.</text>
</comment>